<dbReference type="GO" id="GO:0005737">
    <property type="term" value="C:cytoplasm"/>
    <property type="evidence" value="ECO:0007669"/>
    <property type="project" value="UniProtKB-SubCell"/>
</dbReference>
<keyword evidence="11" id="KW-1185">Reference proteome</keyword>
<name>A0A3P4B209_9BURK</name>
<gene>
    <name evidence="9 10" type="primary">flhD</name>
    <name evidence="10" type="ORF">PIGHUM_01986</name>
</gene>
<evidence type="ECO:0000256" key="4">
    <source>
        <dbReference type="ARBA" id="ARBA00023125"/>
    </source>
</evidence>
<comment type="function">
    <text evidence="8 9">Functions in complex with FlhC as a master transcriptional regulator that regulates transcription of several flagellar and non-flagellar operons by binding to their promoter region. Activates expression of class 2 flagellar genes, including fliA, which is a flagellum-specific sigma factor that turns on the class 3 genes. Also regulates genes whose products function in a variety of physiological pathways.</text>
</comment>
<keyword evidence="10" id="KW-0282">Flagellum</keyword>
<keyword evidence="4 9" id="KW-0238">DNA-binding</keyword>
<dbReference type="HAMAP" id="MF_00725">
    <property type="entry name" value="FlhD"/>
    <property type="match status" value="1"/>
</dbReference>
<evidence type="ECO:0000256" key="8">
    <source>
        <dbReference type="ARBA" id="ARBA00025431"/>
    </source>
</evidence>
<evidence type="ECO:0000256" key="7">
    <source>
        <dbReference type="ARBA" id="ARBA00023163"/>
    </source>
</evidence>
<dbReference type="GO" id="GO:0044780">
    <property type="term" value="P:bacterial-type flagellum assembly"/>
    <property type="evidence" value="ECO:0007669"/>
    <property type="project" value="InterPro"/>
</dbReference>
<keyword evidence="10" id="KW-0969">Cilium</keyword>
<comment type="caution">
    <text evidence="9">Lacks conserved residue(s) required for the propagation of feature annotation.</text>
</comment>
<dbReference type="AlphaFoldDB" id="A0A3P4B209"/>
<dbReference type="Pfam" id="PF05247">
    <property type="entry name" value="FlhD"/>
    <property type="match status" value="1"/>
</dbReference>
<organism evidence="10 11">
    <name type="scientific">Pigmentiphaga humi</name>
    <dbReference type="NCBI Taxonomy" id="2478468"/>
    <lineage>
        <taxon>Bacteria</taxon>
        <taxon>Pseudomonadati</taxon>
        <taxon>Pseudomonadota</taxon>
        <taxon>Betaproteobacteria</taxon>
        <taxon>Burkholderiales</taxon>
        <taxon>Alcaligenaceae</taxon>
        <taxon>Pigmentiphaga</taxon>
    </lineage>
</organism>
<comment type="subcellular location">
    <subcellularLocation>
        <location evidence="9">Cytoplasm</location>
    </subcellularLocation>
</comment>
<sequence>MSQVSALAEADVPPALQGVSSSMSRLGAEIRDANLTYLLLAQQMLRVDRSEALYRLGLSSEVADILASLTTAQLLKIAGSSMLLARFRFDDSLIWNLLSSPKRDDATPRMHAAILMASRTAGSKA</sequence>
<dbReference type="InterPro" id="IPR023559">
    <property type="entry name" value="Flagellar_FlhD"/>
</dbReference>
<keyword evidence="10" id="KW-0966">Cell projection</keyword>
<dbReference type="RefSeq" id="WP_342773185.1">
    <property type="nucleotide sequence ID" value="NZ_UWPJ01000016.1"/>
</dbReference>
<evidence type="ECO:0000313" key="10">
    <source>
        <dbReference type="EMBL" id="VCU69921.1"/>
    </source>
</evidence>
<dbReference type="SUPFAM" id="SSF63592">
    <property type="entry name" value="Flagellar transcriptional activator FlhD"/>
    <property type="match status" value="1"/>
</dbReference>
<evidence type="ECO:0000313" key="11">
    <source>
        <dbReference type="Proteomes" id="UP000277294"/>
    </source>
</evidence>
<accession>A0A3P4B209</accession>
<evidence type="ECO:0000256" key="6">
    <source>
        <dbReference type="ARBA" id="ARBA00023159"/>
    </source>
</evidence>
<dbReference type="GO" id="GO:0045893">
    <property type="term" value="P:positive regulation of DNA-templated transcription"/>
    <property type="evidence" value="ECO:0007669"/>
    <property type="project" value="InterPro"/>
</dbReference>
<proteinExistence type="inferred from homology"/>
<keyword evidence="1 9" id="KW-0963">Cytoplasm</keyword>
<keyword evidence="7 9" id="KW-0804">Transcription</keyword>
<comment type="similarity">
    <text evidence="9">Belongs to the FlhD family.</text>
</comment>
<protein>
    <recommendedName>
        <fullName evidence="9">Flagellar transcriptional regulator FlhD</fullName>
    </recommendedName>
</protein>
<dbReference type="EMBL" id="UWPJ01000016">
    <property type="protein sequence ID" value="VCU69921.1"/>
    <property type="molecule type" value="Genomic_DNA"/>
</dbReference>
<keyword evidence="5" id="KW-1015">Disulfide bond</keyword>
<reference evidence="10 11" key="1">
    <citation type="submission" date="2018-10" db="EMBL/GenBank/DDBJ databases">
        <authorList>
            <person name="Criscuolo A."/>
        </authorList>
    </citation>
    <scope>NUCLEOTIDE SEQUENCE [LARGE SCALE GENOMIC DNA]</scope>
    <source>
        <strain evidence="10">DnA1</strain>
    </source>
</reference>
<dbReference type="Gene3D" id="1.10.4000.10">
    <property type="entry name" value="Flagellar transcriptional activator FlhD"/>
    <property type="match status" value="1"/>
</dbReference>
<dbReference type="InterPro" id="IPR036194">
    <property type="entry name" value="FlhD_sf"/>
</dbReference>
<evidence type="ECO:0000256" key="5">
    <source>
        <dbReference type="ARBA" id="ARBA00023157"/>
    </source>
</evidence>
<keyword evidence="2 9" id="KW-1005">Bacterial flagellum biogenesis</keyword>
<dbReference type="NCBIfam" id="NF002783">
    <property type="entry name" value="PRK02909.1-1"/>
    <property type="match status" value="1"/>
</dbReference>
<evidence type="ECO:0000256" key="9">
    <source>
        <dbReference type="HAMAP-Rule" id="MF_00725"/>
    </source>
</evidence>
<dbReference type="GO" id="GO:0003677">
    <property type="term" value="F:DNA binding"/>
    <property type="evidence" value="ECO:0007669"/>
    <property type="project" value="UniProtKB-UniRule"/>
</dbReference>
<comment type="subunit">
    <text evidence="9">Homodimer; disulfide-linked. Forms a heterohexamer composed of two FlhC and four FlhD subunits. Each FlhC binds a FlhD dimer, forming a heterotrimer, and a hexamer assembles by dimerization of two heterotrimers.</text>
</comment>
<keyword evidence="3 9" id="KW-0805">Transcription regulation</keyword>
<keyword evidence="6 9" id="KW-0010">Activator</keyword>
<dbReference type="GO" id="GO:1902208">
    <property type="term" value="P:regulation of bacterial-type flagellum assembly"/>
    <property type="evidence" value="ECO:0007669"/>
    <property type="project" value="UniProtKB-UniRule"/>
</dbReference>
<comment type="domain">
    <text evidence="9">The C-terminal region contains a putative helix-turn-helix (HTH) motif, suggesting that this region may bind DNA.</text>
</comment>
<evidence type="ECO:0000256" key="3">
    <source>
        <dbReference type="ARBA" id="ARBA00023015"/>
    </source>
</evidence>
<evidence type="ECO:0000256" key="2">
    <source>
        <dbReference type="ARBA" id="ARBA00022795"/>
    </source>
</evidence>
<dbReference type="Proteomes" id="UP000277294">
    <property type="component" value="Unassembled WGS sequence"/>
</dbReference>
<evidence type="ECO:0000256" key="1">
    <source>
        <dbReference type="ARBA" id="ARBA00022490"/>
    </source>
</evidence>